<dbReference type="WBParaSite" id="ECPE_0000269601-mRNA-1">
    <property type="protein sequence ID" value="ECPE_0000269601-mRNA-1"/>
    <property type="gene ID" value="ECPE_0000269601"/>
</dbReference>
<proteinExistence type="predicted"/>
<name>A0A183A6V8_9TREM</name>
<evidence type="ECO:0000313" key="1">
    <source>
        <dbReference type="WBParaSite" id="ECPE_0000269601-mRNA-1"/>
    </source>
</evidence>
<organism evidence="1">
    <name type="scientific">Echinostoma caproni</name>
    <dbReference type="NCBI Taxonomy" id="27848"/>
    <lineage>
        <taxon>Eukaryota</taxon>
        <taxon>Metazoa</taxon>
        <taxon>Spiralia</taxon>
        <taxon>Lophotrochozoa</taxon>
        <taxon>Platyhelminthes</taxon>
        <taxon>Trematoda</taxon>
        <taxon>Digenea</taxon>
        <taxon>Plagiorchiida</taxon>
        <taxon>Echinostomata</taxon>
        <taxon>Echinostomatoidea</taxon>
        <taxon>Echinostomatidae</taxon>
        <taxon>Echinostoma</taxon>
    </lineage>
</organism>
<protein>
    <submittedName>
        <fullName evidence="1">ABC transporter ATP-binding protein</fullName>
    </submittedName>
</protein>
<sequence>LELENEDQVFYNRYAQQFSRRFTTRTVEDTWTRLAKAKRFDL</sequence>
<reference evidence="1" key="1">
    <citation type="submission" date="2016-06" db="UniProtKB">
        <authorList>
            <consortium name="WormBaseParasite"/>
        </authorList>
    </citation>
    <scope>IDENTIFICATION</scope>
</reference>
<accession>A0A183A6V8</accession>
<dbReference type="AlphaFoldDB" id="A0A183A6V8"/>